<feature type="transmembrane region" description="Helical" evidence="5">
    <location>
        <begin position="12"/>
        <end position="31"/>
    </location>
</feature>
<feature type="transmembrane region" description="Helical" evidence="5">
    <location>
        <begin position="43"/>
        <end position="62"/>
    </location>
</feature>
<feature type="transmembrane region" description="Helical" evidence="5">
    <location>
        <begin position="192"/>
        <end position="216"/>
    </location>
</feature>
<organism evidence="7 8">
    <name type="scientific">Nocardia rhizosphaerae</name>
    <dbReference type="NCBI Taxonomy" id="1691571"/>
    <lineage>
        <taxon>Bacteria</taxon>
        <taxon>Bacillati</taxon>
        <taxon>Actinomycetota</taxon>
        <taxon>Actinomycetes</taxon>
        <taxon>Mycobacteriales</taxon>
        <taxon>Nocardiaceae</taxon>
        <taxon>Nocardia</taxon>
    </lineage>
</organism>
<protein>
    <submittedName>
        <fullName evidence="7">Ion transporter</fullName>
    </submittedName>
</protein>
<dbReference type="Gene3D" id="1.20.120.350">
    <property type="entry name" value="Voltage-gated potassium channels. Chain C"/>
    <property type="match status" value="1"/>
</dbReference>
<name>A0ABV8L8X3_9NOCA</name>
<dbReference type="SUPFAM" id="SSF81324">
    <property type="entry name" value="Voltage-gated potassium channels"/>
    <property type="match status" value="1"/>
</dbReference>
<evidence type="ECO:0000256" key="3">
    <source>
        <dbReference type="ARBA" id="ARBA00022989"/>
    </source>
</evidence>
<dbReference type="EMBL" id="JBHSBA010000014">
    <property type="protein sequence ID" value="MFC4127260.1"/>
    <property type="molecule type" value="Genomic_DNA"/>
</dbReference>
<keyword evidence="4 5" id="KW-0472">Membrane</keyword>
<reference evidence="8" key="1">
    <citation type="journal article" date="2019" name="Int. J. Syst. Evol. Microbiol.">
        <title>The Global Catalogue of Microorganisms (GCM) 10K type strain sequencing project: providing services to taxonomists for standard genome sequencing and annotation.</title>
        <authorList>
            <consortium name="The Broad Institute Genomics Platform"/>
            <consortium name="The Broad Institute Genome Sequencing Center for Infectious Disease"/>
            <person name="Wu L."/>
            <person name="Ma J."/>
        </authorList>
    </citation>
    <scope>NUCLEOTIDE SEQUENCE [LARGE SCALE GENOMIC DNA]</scope>
    <source>
        <strain evidence="8">CGMCC 4.7204</strain>
    </source>
</reference>
<keyword evidence="2 5" id="KW-0812">Transmembrane</keyword>
<evidence type="ECO:0000259" key="6">
    <source>
        <dbReference type="Pfam" id="PF00520"/>
    </source>
</evidence>
<evidence type="ECO:0000313" key="7">
    <source>
        <dbReference type="EMBL" id="MFC4127260.1"/>
    </source>
</evidence>
<feature type="transmembrane region" description="Helical" evidence="5">
    <location>
        <begin position="118"/>
        <end position="143"/>
    </location>
</feature>
<feature type="domain" description="Ion transport" evidence="6">
    <location>
        <begin position="14"/>
        <end position="223"/>
    </location>
</feature>
<evidence type="ECO:0000256" key="1">
    <source>
        <dbReference type="ARBA" id="ARBA00004141"/>
    </source>
</evidence>
<evidence type="ECO:0000313" key="8">
    <source>
        <dbReference type="Proteomes" id="UP001595767"/>
    </source>
</evidence>
<sequence>MAQWVDSPRVRTTTTAVILANAVVLGVETSASARAHAGDLLTVLDRVFLAVFVLELLLKLIATGPRFFRSGWNIFDFVIIGIALVPAVGPLSVLRTLRVLRVLRLLSTVRRLRMLVDSLTRALPGIGWSAALLGLLFYVFAVIGTEMFGGRFPDWFGDLGRSVYSLFQIMTLESWSMGIARPIMAEYSYAWLYFVPFILLTSFVVLNLFIAIIVSATQEVHDQDQRAETESRELVAHEERREILELLRTMHARLDALDAAGARVRHDHGG</sequence>
<dbReference type="RefSeq" id="WP_378552540.1">
    <property type="nucleotide sequence ID" value="NZ_JBHSBA010000014.1"/>
</dbReference>
<feature type="transmembrane region" description="Helical" evidence="5">
    <location>
        <begin position="74"/>
        <end position="97"/>
    </location>
</feature>
<accession>A0ABV8L8X3</accession>
<dbReference type="Gene3D" id="1.10.287.70">
    <property type="match status" value="1"/>
</dbReference>
<evidence type="ECO:0000256" key="5">
    <source>
        <dbReference type="SAM" id="Phobius"/>
    </source>
</evidence>
<evidence type="ECO:0000256" key="2">
    <source>
        <dbReference type="ARBA" id="ARBA00022692"/>
    </source>
</evidence>
<dbReference type="Proteomes" id="UP001595767">
    <property type="component" value="Unassembled WGS sequence"/>
</dbReference>
<dbReference type="InterPro" id="IPR043203">
    <property type="entry name" value="VGCC_Ca_Na"/>
</dbReference>
<dbReference type="InterPro" id="IPR027359">
    <property type="entry name" value="Volt_channel_dom_sf"/>
</dbReference>
<proteinExistence type="predicted"/>
<gene>
    <name evidence="7" type="ORF">ACFOW8_20220</name>
</gene>
<dbReference type="Pfam" id="PF00520">
    <property type="entry name" value="Ion_trans"/>
    <property type="match status" value="1"/>
</dbReference>
<dbReference type="PANTHER" id="PTHR10037:SF62">
    <property type="entry name" value="SODIUM CHANNEL PROTEIN 60E"/>
    <property type="match status" value="1"/>
</dbReference>
<keyword evidence="3 5" id="KW-1133">Transmembrane helix</keyword>
<comment type="caution">
    <text evidence="7">The sequence shown here is derived from an EMBL/GenBank/DDBJ whole genome shotgun (WGS) entry which is preliminary data.</text>
</comment>
<evidence type="ECO:0000256" key="4">
    <source>
        <dbReference type="ARBA" id="ARBA00023136"/>
    </source>
</evidence>
<comment type="subcellular location">
    <subcellularLocation>
        <location evidence="1">Membrane</location>
        <topology evidence="1">Multi-pass membrane protein</topology>
    </subcellularLocation>
</comment>
<keyword evidence="8" id="KW-1185">Reference proteome</keyword>
<dbReference type="PANTHER" id="PTHR10037">
    <property type="entry name" value="VOLTAGE-GATED CATION CHANNEL CALCIUM AND SODIUM"/>
    <property type="match status" value="1"/>
</dbReference>
<dbReference type="InterPro" id="IPR005821">
    <property type="entry name" value="Ion_trans_dom"/>
</dbReference>